<keyword evidence="2" id="KW-1185">Reference proteome</keyword>
<protein>
    <submittedName>
        <fullName evidence="1">Uncharacterized protein</fullName>
    </submittedName>
</protein>
<organism evidence="1 2">
    <name type="scientific">Arenibacter aquaticus</name>
    <dbReference type="NCBI Taxonomy" id="2489054"/>
    <lineage>
        <taxon>Bacteria</taxon>
        <taxon>Pseudomonadati</taxon>
        <taxon>Bacteroidota</taxon>
        <taxon>Flavobacteriia</taxon>
        <taxon>Flavobacteriales</taxon>
        <taxon>Flavobacteriaceae</taxon>
        <taxon>Arenibacter</taxon>
    </lineage>
</organism>
<evidence type="ECO:0000313" key="2">
    <source>
        <dbReference type="Proteomes" id="UP000267585"/>
    </source>
</evidence>
<name>A0A430JZF4_9FLAO</name>
<dbReference type="OrthoDB" id="1163400at2"/>
<sequence length="96" mass="11135">MSGILKRHERDARASVGEAAMALWIVIHHSTDVDKRKGFFSVLYQAYNNGFINTDQFELYLGRTYKLEFGTYPYGEGAYDPNEKINRLIEELNLKK</sequence>
<dbReference type="AlphaFoldDB" id="A0A430JZF4"/>
<comment type="caution">
    <text evidence="1">The sequence shown here is derived from an EMBL/GenBank/DDBJ whole genome shotgun (WGS) entry which is preliminary data.</text>
</comment>
<accession>A0A430JZF4</accession>
<evidence type="ECO:0000313" key="1">
    <source>
        <dbReference type="EMBL" id="RTE52284.1"/>
    </source>
</evidence>
<dbReference type="EMBL" id="RQPJ01000021">
    <property type="protein sequence ID" value="RTE52284.1"/>
    <property type="molecule type" value="Genomic_DNA"/>
</dbReference>
<reference evidence="1 2" key="1">
    <citation type="submission" date="2018-11" db="EMBL/GenBank/DDBJ databases">
        <title>Arenibacter aquaticus sp.nov., a marine bacterium isolated from surface seawater in the South China Sea.</title>
        <authorList>
            <person name="Guo J."/>
            <person name="Sun J."/>
        </authorList>
    </citation>
    <scope>NUCLEOTIDE SEQUENCE [LARGE SCALE GENOMIC DNA]</scope>
    <source>
        <strain evidence="1 2">GUO666</strain>
    </source>
</reference>
<dbReference type="RefSeq" id="WP_126163970.1">
    <property type="nucleotide sequence ID" value="NZ_RQPJ01000021.1"/>
</dbReference>
<proteinExistence type="predicted"/>
<dbReference type="Proteomes" id="UP000267585">
    <property type="component" value="Unassembled WGS sequence"/>
</dbReference>
<gene>
    <name evidence="1" type="ORF">EHW67_19065</name>
</gene>